<name>A0A1H0YLJ1_9EURY</name>
<dbReference type="EMBL" id="QQST01000001">
    <property type="protein sequence ID" value="RDI72555.1"/>
    <property type="molecule type" value="Genomic_DNA"/>
</dbReference>
<keyword evidence="5" id="KW-0238">DNA-binding</keyword>
<dbReference type="InterPro" id="IPR036388">
    <property type="entry name" value="WH-like_DNA-bd_sf"/>
</dbReference>
<organism evidence="6 7">
    <name type="scientific">Halopelagius longus</name>
    <dbReference type="NCBI Taxonomy" id="1236180"/>
    <lineage>
        <taxon>Archaea</taxon>
        <taxon>Methanobacteriati</taxon>
        <taxon>Methanobacteriota</taxon>
        <taxon>Stenosarchaea group</taxon>
        <taxon>Halobacteria</taxon>
        <taxon>Halobacteriales</taxon>
        <taxon>Haloferacaceae</taxon>
    </lineage>
</organism>
<evidence type="ECO:0000313" key="6">
    <source>
        <dbReference type="EMBL" id="SDQ16049.1"/>
    </source>
</evidence>
<reference evidence="5 8" key="3">
    <citation type="submission" date="2018-07" db="EMBL/GenBank/DDBJ databases">
        <title>Genome sequence of extremly halophilic archaeon Halopelagius longus strain BC12-B1.</title>
        <authorList>
            <person name="Zhang X."/>
        </authorList>
    </citation>
    <scope>NUCLEOTIDE SEQUENCE [LARGE SCALE GENOMIC DNA]</scope>
    <source>
        <strain evidence="5 8">BC12-B1</strain>
    </source>
</reference>
<dbReference type="EMBL" id="FNKQ01000001">
    <property type="protein sequence ID" value="SDQ16049.1"/>
    <property type="molecule type" value="Genomic_DNA"/>
</dbReference>
<gene>
    <name evidence="5" type="ORF">DWB78_12970</name>
    <name evidence="6" type="ORF">SAMN05216278_0711</name>
</gene>
<accession>A0A1H0YLJ1</accession>
<evidence type="ECO:0000256" key="2">
    <source>
        <dbReference type="ARBA" id="ARBA00023163"/>
    </source>
</evidence>
<evidence type="ECO:0000313" key="5">
    <source>
        <dbReference type="EMBL" id="RDI72555.1"/>
    </source>
</evidence>
<dbReference type="PANTHER" id="PTHR34236">
    <property type="entry name" value="DIMETHYL SULFOXIDE REDUCTASE TRANSCRIPTIONAL ACTIVATOR"/>
    <property type="match status" value="1"/>
</dbReference>
<dbReference type="Gene3D" id="1.10.10.10">
    <property type="entry name" value="Winged helix-like DNA-binding domain superfamily/Winged helix DNA-binding domain"/>
    <property type="match status" value="1"/>
</dbReference>
<dbReference type="GO" id="GO:0003677">
    <property type="term" value="F:DNA binding"/>
    <property type="evidence" value="ECO:0007669"/>
    <property type="project" value="UniProtKB-KW"/>
</dbReference>
<dbReference type="InterPro" id="IPR007050">
    <property type="entry name" value="HTH_bacterioopsin"/>
</dbReference>
<dbReference type="OrthoDB" id="202021at2157"/>
<feature type="domain" description="Bacterioopsin transcriptional activator GAF and HTH associated" evidence="4">
    <location>
        <begin position="11"/>
        <end position="142"/>
    </location>
</feature>
<sequence length="222" mass="25119">MSTSTIAVVRIPSSEFALSDTFERYPDVEFDIERLVARDSDSAMPFMWARGSNLDAVEDALREDSSVAELEVLANLGDERLYRMSWVAHIRLVIHILLEEEGTILDAHGRGGNWRLRIMFPERDSLSATYDFCSEHGLSFEVEKVYDMNESARAGRFGLSEEQFDALTTAAEHGYFQVPRGVTAEELGEMLGITHQSLSERLRRGQENLIRSTLLIDDPDVE</sequence>
<dbReference type="Pfam" id="PF04967">
    <property type="entry name" value="HTH_10"/>
    <property type="match status" value="1"/>
</dbReference>
<reference evidence="6" key="2">
    <citation type="submission" date="2016-10" db="EMBL/GenBank/DDBJ databases">
        <authorList>
            <person name="de Groot N.N."/>
        </authorList>
    </citation>
    <scope>NUCLEOTIDE SEQUENCE [LARGE SCALE GENOMIC DNA]</scope>
    <source>
        <strain evidence="6">CGMCC 1.12397</strain>
    </source>
</reference>
<protein>
    <submittedName>
        <fullName evidence="5">DNA-binding protein</fullName>
    </submittedName>
</protein>
<evidence type="ECO:0000259" key="3">
    <source>
        <dbReference type="Pfam" id="PF04967"/>
    </source>
</evidence>
<dbReference type="Proteomes" id="UP000255421">
    <property type="component" value="Unassembled WGS sequence"/>
</dbReference>
<keyword evidence="8" id="KW-1185">Reference proteome</keyword>
<dbReference type="Pfam" id="PF15915">
    <property type="entry name" value="BAT"/>
    <property type="match status" value="1"/>
</dbReference>
<dbReference type="Proteomes" id="UP000199289">
    <property type="component" value="Unassembled WGS sequence"/>
</dbReference>
<dbReference type="PANTHER" id="PTHR34236:SF1">
    <property type="entry name" value="DIMETHYL SULFOXIDE REDUCTASE TRANSCRIPTIONAL ACTIVATOR"/>
    <property type="match status" value="1"/>
</dbReference>
<proteinExistence type="predicted"/>
<evidence type="ECO:0000313" key="7">
    <source>
        <dbReference type="Proteomes" id="UP000199289"/>
    </source>
</evidence>
<dbReference type="RefSeq" id="WP_092532970.1">
    <property type="nucleotide sequence ID" value="NZ_FNKQ01000001.1"/>
</dbReference>
<dbReference type="InterPro" id="IPR031803">
    <property type="entry name" value="BAT_GAF/HTH-assoc"/>
</dbReference>
<keyword evidence="2" id="KW-0804">Transcription</keyword>
<evidence type="ECO:0000313" key="8">
    <source>
        <dbReference type="Proteomes" id="UP000255421"/>
    </source>
</evidence>
<keyword evidence="1" id="KW-0805">Transcription regulation</keyword>
<feature type="domain" description="HTH bat-type" evidence="3">
    <location>
        <begin position="159"/>
        <end position="211"/>
    </location>
</feature>
<reference evidence="7" key="1">
    <citation type="submission" date="2016-10" db="EMBL/GenBank/DDBJ databases">
        <authorList>
            <person name="Varghese N."/>
            <person name="Submissions S."/>
        </authorList>
    </citation>
    <scope>NUCLEOTIDE SEQUENCE [LARGE SCALE GENOMIC DNA]</scope>
    <source>
        <strain evidence="7">CGMCC 1.12397</strain>
    </source>
</reference>
<dbReference type="AlphaFoldDB" id="A0A1H0YLJ1"/>
<evidence type="ECO:0000259" key="4">
    <source>
        <dbReference type="Pfam" id="PF15915"/>
    </source>
</evidence>
<evidence type="ECO:0000256" key="1">
    <source>
        <dbReference type="ARBA" id="ARBA00023015"/>
    </source>
</evidence>